<dbReference type="Gene3D" id="3.30.420.240">
    <property type="match status" value="1"/>
</dbReference>
<comment type="caution">
    <text evidence="2">The sequence shown here is derived from an EMBL/GenBank/DDBJ whole genome shotgun (WGS) entry which is preliminary data.</text>
</comment>
<dbReference type="AlphaFoldDB" id="A0A7Z7J184"/>
<reference evidence="2 3" key="1">
    <citation type="submission" date="2017-10" db="EMBL/GenBank/DDBJ databases">
        <authorList>
            <person name="Regsiter A."/>
            <person name="William W."/>
        </authorList>
    </citation>
    <scope>NUCLEOTIDE SEQUENCE [LARGE SCALE GENOMIC DNA]</scope>
    <source>
        <strain evidence="2 3">CFBP6991</strain>
    </source>
</reference>
<evidence type="ECO:0000313" key="3">
    <source>
        <dbReference type="Proteomes" id="UP000234345"/>
    </source>
</evidence>
<organism evidence="2 3">
    <name type="scientific">Xanthomonas campestris pv. phaseoli</name>
    <dbReference type="NCBI Taxonomy" id="317013"/>
    <lineage>
        <taxon>Bacteria</taxon>
        <taxon>Pseudomonadati</taxon>
        <taxon>Pseudomonadota</taxon>
        <taxon>Gammaproteobacteria</taxon>
        <taxon>Lysobacterales</taxon>
        <taxon>Lysobacteraceae</taxon>
        <taxon>Xanthomonas</taxon>
    </lineage>
</organism>
<dbReference type="Proteomes" id="UP000234345">
    <property type="component" value="Unassembled WGS sequence"/>
</dbReference>
<proteinExistence type="predicted"/>
<evidence type="ECO:0000313" key="2">
    <source>
        <dbReference type="EMBL" id="SOO25361.1"/>
    </source>
</evidence>
<protein>
    <submittedName>
        <fullName evidence="2">Protein gp28</fullName>
    </submittedName>
</protein>
<dbReference type="Gene3D" id="3.40.50.300">
    <property type="entry name" value="P-loop containing nucleotide triphosphate hydrolases"/>
    <property type="match status" value="1"/>
</dbReference>
<dbReference type="InterPro" id="IPR012036">
    <property type="entry name" value="Phage_Mu_Gp28"/>
</dbReference>
<gene>
    <name evidence="2" type="ORF">XFF6991_450037</name>
</gene>
<accession>A0A7Z7J184</accession>
<feature type="region of interest" description="Disordered" evidence="1">
    <location>
        <begin position="499"/>
        <end position="521"/>
    </location>
</feature>
<evidence type="ECO:0000256" key="1">
    <source>
        <dbReference type="SAM" id="MobiDB-lite"/>
    </source>
</evidence>
<dbReference type="InterPro" id="IPR027417">
    <property type="entry name" value="P-loop_NTPase"/>
</dbReference>
<dbReference type="PIRSF" id="PIRSF007056">
    <property type="entry name" value="UCP007056"/>
    <property type="match status" value="1"/>
</dbReference>
<dbReference type="RefSeq" id="WP_199428868.1">
    <property type="nucleotide sequence ID" value="NZ_OCZC01000072.1"/>
</dbReference>
<sequence length="521" mass="57736">MSGPLAADLPGDAARQINSTTDAVLLPYQRDWIADRSDLKVAEKSRRIGLTWAEASDDALIASSARQAGGMNVYYIGYNMDMAIEYIEACAMWARVFNQAAEAIEEGQEVFKDSDDEKAIKTYTIRFASGFRIVALSSRPANLRGKQGVVVIDEAAFHGALDELLKAALALLIWGGKVRVISTHDGDQNTFNELVNEIRSGARKGSVHRTSFREAVDQGLFGRVCMRKGVPWNADAQAKWVADVYAFYGAAAEEELDVVPSQGTGAWLSSSLIEARMYGGPVLRYNAPKGFEQLPDDERWRAIQEWLDFEARPLLQQLDPDLQSVFGQDFGRTGDLTVMVPAQIQQNLRRKIPFIIELRNMPHKQQDQIAKFVIKGLPRFVKAAVDARGNGHAVSEFLAQEFGFSRVALVMATEGWYRENMPPLKKAFEDDTIAVPRDKDVLTDLRAIKVIKGVARVPDRSVGKDGGQRHGDAGIAIALMYYASRHPGAEIGWTAIPRSSRGYDTETGQENDIDIPEQKAW</sequence>
<dbReference type="EMBL" id="OCZC01000072">
    <property type="protein sequence ID" value="SOO25361.1"/>
    <property type="molecule type" value="Genomic_DNA"/>
</dbReference>
<name>A0A7Z7J184_XANCH</name>